<feature type="transmembrane region" description="Helical" evidence="15">
    <location>
        <begin position="499"/>
        <end position="518"/>
    </location>
</feature>
<dbReference type="PRINTS" id="PR00171">
    <property type="entry name" value="SUGRTRNSPORT"/>
</dbReference>
<dbReference type="PROSITE" id="PS50066">
    <property type="entry name" value="MADS_BOX_2"/>
    <property type="match status" value="1"/>
</dbReference>
<dbReference type="SMART" id="SM00432">
    <property type="entry name" value="MADS"/>
    <property type="match status" value="1"/>
</dbReference>
<feature type="transmembrane region" description="Helical" evidence="15">
    <location>
        <begin position="433"/>
        <end position="454"/>
    </location>
</feature>
<dbReference type="Pfam" id="PF00083">
    <property type="entry name" value="Sugar_tr"/>
    <property type="match status" value="1"/>
</dbReference>
<feature type="coiled-coil region" evidence="14">
    <location>
        <begin position="140"/>
        <end position="182"/>
    </location>
</feature>
<dbReference type="InterPro" id="IPR005828">
    <property type="entry name" value="MFS_sugar_transport-like"/>
</dbReference>
<dbReference type="InterPro" id="IPR036879">
    <property type="entry name" value="TF_MADSbox_sf"/>
</dbReference>
<keyword evidence="11 15" id="KW-0472">Membrane</keyword>
<keyword evidence="9" id="KW-0805">Transcription regulation</keyword>
<evidence type="ECO:0000259" key="17">
    <source>
        <dbReference type="PROSITE" id="PS50850"/>
    </source>
</evidence>
<keyword evidence="12" id="KW-0804">Transcription</keyword>
<dbReference type="Pfam" id="PF00319">
    <property type="entry name" value="SRF-TF"/>
    <property type="match status" value="1"/>
</dbReference>
<dbReference type="PANTHER" id="PTHR23500">
    <property type="entry name" value="SOLUTE CARRIER FAMILY 2, FACILITATED GLUCOSE TRANSPORTER"/>
    <property type="match status" value="1"/>
</dbReference>
<evidence type="ECO:0000256" key="14">
    <source>
        <dbReference type="SAM" id="Coils"/>
    </source>
</evidence>
<evidence type="ECO:0000256" key="10">
    <source>
        <dbReference type="ARBA" id="ARBA00023125"/>
    </source>
</evidence>
<evidence type="ECO:0000256" key="6">
    <source>
        <dbReference type="ARBA" id="ARBA00022692"/>
    </source>
</evidence>
<dbReference type="GO" id="GO:0046983">
    <property type="term" value="F:protein dimerization activity"/>
    <property type="evidence" value="ECO:0007669"/>
    <property type="project" value="InterPro"/>
</dbReference>
<dbReference type="GO" id="GO:0005634">
    <property type="term" value="C:nucleus"/>
    <property type="evidence" value="ECO:0007669"/>
    <property type="project" value="UniProtKB-SubCell"/>
</dbReference>
<keyword evidence="4" id="KW-0813">Transport</keyword>
<dbReference type="InterPro" id="IPR002100">
    <property type="entry name" value="TF_MADSbox"/>
</dbReference>
<dbReference type="PROSITE" id="PS51297">
    <property type="entry name" value="K_BOX"/>
    <property type="match status" value="1"/>
</dbReference>
<keyword evidence="10" id="KW-0238">DNA-binding</keyword>
<dbReference type="PRINTS" id="PR00404">
    <property type="entry name" value="MADSDOMAIN"/>
</dbReference>
<keyword evidence="6 15" id="KW-0812">Transmembrane</keyword>
<dbReference type="InterPro" id="IPR020846">
    <property type="entry name" value="MFS_dom"/>
</dbReference>
<dbReference type="GO" id="GO:0045944">
    <property type="term" value="P:positive regulation of transcription by RNA polymerase II"/>
    <property type="evidence" value="ECO:0007669"/>
    <property type="project" value="InterPro"/>
</dbReference>
<evidence type="ECO:0000256" key="12">
    <source>
        <dbReference type="ARBA" id="ARBA00023163"/>
    </source>
</evidence>
<dbReference type="PANTHER" id="PTHR23500:SF460">
    <property type="entry name" value="SUGAR TRANSPORT PROTEIN 11"/>
    <property type="match status" value="1"/>
</dbReference>
<feature type="transmembrane region" description="Helical" evidence="15">
    <location>
        <begin position="466"/>
        <end position="487"/>
    </location>
</feature>
<reference evidence="19" key="1">
    <citation type="submission" date="2021-01" db="EMBL/GenBank/DDBJ databases">
        <authorList>
            <person name="Bezrukov I."/>
        </authorList>
    </citation>
    <scope>NUCLEOTIDE SEQUENCE</scope>
</reference>
<evidence type="ECO:0000256" key="3">
    <source>
        <dbReference type="ARBA" id="ARBA00010992"/>
    </source>
</evidence>
<feature type="transmembrane region" description="Helical" evidence="15">
    <location>
        <begin position="725"/>
        <end position="743"/>
    </location>
</feature>
<accession>A0A8S2AJI0</accession>
<dbReference type="Gene3D" id="3.40.1810.10">
    <property type="entry name" value="Transcription factor, MADS-box"/>
    <property type="match status" value="1"/>
</dbReference>
<dbReference type="InterPro" id="IPR036259">
    <property type="entry name" value="MFS_trans_sf"/>
</dbReference>
<dbReference type="CDD" id="cd00265">
    <property type="entry name" value="MADS_MEF2_like"/>
    <property type="match status" value="1"/>
</dbReference>
<feature type="transmembrane region" description="Helical" evidence="15">
    <location>
        <begin position="645"/>
        <end position="665"/>
    </location>
</feature>
<organism evidence="19 20">
    <name type="scientific">Arabidopsis arenosa</name>
    <name type="common">Sand rock-cress</name>
    <name type="synonym">Cardaminopsis arenosa</name>
    <dbReference type="NCBI Taxonomy" id="38785"/>
    <lineage>
        <taxon>Eukaryota</taxon>
        <taxon>Viridiplantae</taxon>
        <taxon>Streptophyta</taxon>
        <taxon>Embryophyta</taxon>
        <taxon>Tracheophyta</taxon>
        <taxon>Spermatophyta</taxon>
        <taxon>Magnoliopsida</taxon>
        <taxon>eudicotyledons</taxon>
        <taxon>Gunneridae</taxon>
        <taxon>Pentapetalae</taxon>
        <taxon>rosids</taxon>
        <taxon>malvids</taxon>
        <taxon>Brassicales</taxon>
        <taxon>Brassicaceae</taxon>
        <taxon>Camelineae</taxon>
        <taxon>Arabidopsis</taxon>
    </lineage>
</organism>
<dbReference type="SUPFAM" id="SSF103473">
    <property type="entry name" value="MFS general substrate transporter"/>
    <property type="match status" value="1"/>
</dbReference>
<evidence type="ECO:0000259" key="16">
    <source>
        <dbReference type="PROSITE" id="PS50066"/>
    </source>
</evidence>
<comment type="subcellular location">
    <subcellularLocation>
        <location evidence="2">Membrane</location>
        <topology evidence="2">Multi-pass membrane protein</topology>
    </subcellularLocation>
    <subcellularLocation>
        <location evidence="1">Nucleus</location>
    </subcellularLocation>
</comment>
<keyword evidence="14" id="KW-0175">Coiled coil</keyword>
<dbReference type="InterPro" id="IPR003663">
    <property type="entry name" value="Sugar/inositol_transpt"/>
</dbReference>
<feature type="transmembrane region" description="Helical" evidence="15">
    <location>
        <begin position="407"/>
        <end position="427"/>
    </location>
</feature>
<dbReference type="CDD" id="cd17361">
    <property type="entry name" value="MFS_STP"/>
    <property type="match status" value="1"/>
</dbReference>
<dbReference type="GO" id="GO:0000977">
    <property type="term" value="F:RNA polymerase II transcription regulatory region sequence-specific DNA binding"/>
    <property type="evidence" value="ECO:0007669"/>
    <property type="project" value="InterPro"/>
</dbReference>
<evidence type="ECO:0000256" key="1">
    <source>
        <dbReference type="ARBA" id="ARBA00004123"/>
    </source>
</evidence>
<dbReference type="PROSITE" id="PS00216">
    <property type="entry name" value="SUGAR_TRANSPORT_1"/>
    <property type="match status" value="1"/>
</dbReference>
<evidence type="ECO:0000313" key="20">
    <source>
        <dbReference type="Proteomes" id="UP000682877"/>
    </source>
</evidence>
<keyword evidence="5" id="KW-0762">Sugar transport</keyword>
<evidence type="ECO:0008006" key="21">
    <source>
        <dbReference type="Google" id="ProtNLM"/>
    </source>
</evidence>
<dbReference type="InterPro" id="IPR033896">
    <property type="entry name" value="MEF2-like_N"/>
</dbReference>
<dbReference type="FunFam" id="1.20.1250.20:FF:000002">
    <property type="entry name" value="Sugar transport protein 13"/>
    <property type="match status" value="1"/>
</dbReference>
<dbReference type="GO" id="GO:0015145">
    <property type="term" value="F:monosaccharide transmembrane transporter activity"/>
    <property type="evidence" value="ECO:0007669"/>
    <property type="project" value="InterPro"/>
</dbReference>
<dbReference type="PROSITE" id="PS00217">
    <property type="entry name" value="SUGAR_TRANSPORT_2"/>
    <property type="match status" value="1"/>
</dbReference>
<evidence type="ECO:0000256" key="15">
    <source>
        <dbReference type="SAM" id="Phobius"/>
    </source>
</evidence>
<keyword evidence="7" id="KW-0769">Symport</keyword>
<feature type="transmembrane region" description="Helical" evidence="15">
    <location>
        <begin position="377"/>
        <end position="395"/>
    </location>
</feature>
<dbReference type="InterPro" id="IPR002487">
    <property type="entry name" value="TF_Kbox"/>
</dbReference>
<comment type="similarity">
    <text evidence="3">Belongs to the major facilitator superfamily. Sugar transporter (TC 2.A.1.1) family.</text>
</comment>
<name>A0A8S2AJI0_ARAAE</name>
<feature type="transmembrane region" description="Helical" evidence="15">
    <location>
        <begin position="616"/>
        <end position="638"/>
    </location>
</feature>
<feature type="domain" description="MADS-box" evidence="16">
    <location>
        <begin position="18"/>
        <end position="78"/>
    </location>
</feature>
<evidence type="ECO:0000256" key="4">
    <source>
        <dbReference type="ARBA" id="ARBA00022448"/>
    </source>
</evidence>
<dbReference type="Gene3D" id="1.20.1250.20">
    <property type="entry name" value="MFS general substrate transporter like domains"/>
    <property type="match status" value="1"/>
</dbReference>
<dbReference type="InterPro" id="IPR044778">
    <property type="entry name" value="MFS_STP/MST-like_plant"/>
</dbReference>
<feature type="transmembrane region" description="Helical" evidence="15">
    <location>
        <begin position="749"/>
        <end position="769"/>
    </location>
</feature>
<dbReference type="SUPFAM" id="SSF55455">
    <property type="entry name" value="SRF-like"/>
    <property type="match status" value="1"/>
</dbReference>
<gene>
    <name evidence="19" type="ORF">AARE701A_LOCUS15930</name>
</gene>
<feature type="transmembrane region" description="Helical" evidence="15">
    <location>
        <begin position="580"/>
        <end position="604"/>
    </location>
</feature>
<evidence type="ECO:0000256" key="8">
    <source>
        <dbReference type="ARBA" id="ARBA00022989"/>
    </source>
</evidence>
<dbReference type="AlphaFoldDB" id="A0A8S2AJI0"/>
<protein>
    <recommendedName>
        <fullName evidence="21">Major facilitator superfamily (MFS) profile domain-containing protein</fullName>
    </recommendedName>
</protein>
<evidence type="ECO:0000256" key="7">
    <source>
        <dbReference type="ARBA" id="ARBA00022847"/>
    </source>
</evidence>
<dbReference type="InterPro" id="IPR045262">
    <property type="entry name" value="STP/PLT_plant"/>
</dbReference>
<evidence type="ECO:0000259" key="18">
    <source>
        <dbReference type="PROSITE" id="PS51297"/>
    </source>
</evidence>
<evidence type="ECO:0000256" key="11">
    <source>
        <dbReference type="ARBA" id="ARBA00023136"/>
    </source>
</evidence>
<sequence>MNLEEEGATNNKRKKRVMGRGKIEIKKIENQTARQVTFSKRRTGLMKKTRELSILCDAHIGLIVFSATGKLSEFCSEQNRMPQLIDRYLHTNGLRLPDHQDDQDQLYHEMEVLRRETCNLELHLRPYHGHDLASIPPHELDGLERQLEHSVLKVRERKNELMQQQLENLSRKRRMLEEDNNNMYRWLHEHRAAIEFQQAGIETKPGEYQQFLEQLQYYKPGEYDQQFLEQQQQQPNSVLQLATLPSEIDPNYNLQLAQPNLQNDPMAKMKIGEDRVKEMSKTILRLLAARETKYPGGAFIDESGHGGEYEEGRVTAFVMITCIVAAMGGLLFGYDIGISGGVTSMEEFLTKFFPDVLRQMQNETGLETEYCKYDNELLTLFTSSLYLAALFASFLASTITRLFGRKVSMTIGGLAFLTGALLNGLAINLEMLIIGRLFLGVGVGFANQSVPLYLSEMAPAKIRGALNIGFQLAVTIGILAANVVNYVTPKLKNGIGWRLSVGLAGVPAFMMLLGCFFLPDTPNSILERGNKEKAKEMLQKIRGTMEVEHEFNELCNACESAKRVKHPWTNIMQARYRPQLTFCTFIPFFQQLTGINVIMFYAPVLFKTIGFGNDASLISAVITGLVNVLSTIVSIYSVDKFGRRALFLQGGFQMILTQIAVGSMIGWKFGFNGEGTLSEVDADIILALICLYVAGFAWSWGPLGWLVPSEICPLEIRSAGQSLNVSVNMFFTFFIGQFFLTMLCHMKFGLFYFFAGMVLIMTIFIYFLLPETKGVPIEEMGRVWKEHRYWGKYSRNDNGDDVDDDVYMFS</sequence>
<feature type="domain" description="Major facilitator superfamily (MFS) profile" evidence="17">
    <location>
        <begin position="321"/>
        <end position="773"/>
    </location>
</feature>
<dbReference type="NCBIfam" id="TIGR00879">
    <property type="entry name" value="SP"/>
    <property type="match status" value="1"/>
</dbReference>
<proteinExistence type="inferred from homology"/>
<dbReference type="GO" id="GO:0003700">
    <property type="term" value="F:DNA-binding transcription factor activity"/>
    <property type="evidence" value="ECO:0007669"/>
    <property type="project" value="InterPro"/>
</dbReference>
<dbReference type="EMBL" id="LR999456">
    <property type="protein sequence ID" value="CAE6116349.1"/>
    <property type="molecule type" value="Genomic_DNA"/>
</dbReference>
<dbReference type="GO" id="GO:0015293">
    <property type="term" value="F:symporter activity"/>
    <property type="evidence" value="ECO:0007669"/>
    <property type="project" value="UniProtKB-KW"/>
</dbReference>
<dbReference type="InterPro" id="IPR005829">
    <property type="entry name" value="Sugar_transporter_CS"/>
</dbReference>
<feature type="domain" description="K-box" evidence="18">
    <location>
        <begin position="103"/>
        <end position="193"/>
    </location>
</feature>
<keyword evidence="20" id="KW-1185">Reference proteome</keyword>
<keyword evidence="8 15" id="KW-1133">Transmembrane helix</keyword>
<dbReference type="Proteomes" id="UP000682877">
    <property type="component" value="Chromosome 6"/>
</dbReference>
<feature type="transmembrane region" description="Helical" evidence="15">
    <location>
        <begin position="685"/>
        <end position="705"/>
    </location>
</feature>
<evidence type="ECO:0000256" key="9">
    <source>
        <dbReference type="ARBA" id="ARBA00023015"/>
    </source>
</evidence>
<evidence type="ECO:0000256" key="2">
    <source>
        <dbReference type="ARBA" id="ARBA00004141"/>
    </source>
</evidence>
<evidence type="ECO:0000313" key="19">
    <source>
        <dbReference type="EMBL" id="CAE6116349.1"/>
    </source>
</evidence>
<dbReference type="PROSITE" id="PS00350">
    <property type="entry name" value="MADS_BOX_1"/>
    <property type="match status" value="1"/>
</dbReference>
<feature type="transmembrane region" description="Helical" evidence="15">
    <location>
        <begin position="314"/>
        <end position="334"/>
    </location>
</feature>
<evidence type="ECO:0000256" key="5">
    <source>
        <dbReference type="ARBA" id="ARBA00022597"/>
    </source>
</evidence>
<keyword evidence="13" id="KW-0539">Nucleus</keyword>
<dbReference type="PROSITE" id="PS50850">
    <property type="entry name" value="MFS"/>
    <property type="match status" value="1"/>
</dbReference>
<dbReference type="Pfam" id="PF01486">
    <property type="entry name" value="K-box"/>
    <property type="match status" value="1"/>
</dbReference>
<evidence type="ECO:0000256" key="13">
    <source>
        <dbReference type="ARBA" id="ARBA00023242"/>
    </source>
</evidence>
<dbReference type="GO" id="GO:0016020">
    <property type="term" value="C:membrane"/>
    <property type="evidence" value="ECO:0007669"/>
    <property type="project" value="UniProtKB-SubCell"/>
</dbReference>